<proteinExistence type="predicted"/>
<evidence type="ECO:0000313" key="1">
    <source>
        <dbReference type="EMBL" id="KYP51766.1"/>
    </source>
</evidence>
<accession>A0A151SAD1</accession>
<keyword evidence="2" id="KW-1185">Reference proteome</keyword>
<sequence length="159" mass="18950">MLNPNSLLIKYILFRVHQFEVILDFANFCGCLLSPVHLQVPMFNRENYCIWTANMKFVLRYQSSWNVLIDPPPLRENLTIVQIKTYEEEKLTNDKPNTCLHAGLVDHIFTKIMDMETPKRVGKELRLFTLKREFELMKVKNNAFVKNYFDRLMDVMNQM</sequence>
<name>A0A151SAD1_CAJCA</name>
<reference evidence="1" key="1">
    <citation type="journal article" date="2012" name="Nat. Biotechnol.">
        <title>Draft genome sequence of pigeonpea (Cajanus cajan), an orphan legume crop of resource-poor farmers.</title>
        <authorList>
            <person name="Varshney R.K."/>
            <person name="Chen W."/>
            <person name="Li Y."/>
            <person name="Bharti A.K."/>
            <person name="Saxena R.K."/>
            <person name="Schlueter J.A."/>
            <person name="Donoghue M.T."/>
            <person name="Azam S."/>
            <person name="Fan G."/>
            <person name="Whaley A.M."/>
            <person name="Farmer A.D."/>
            <person name="Sheridan J."/>
            <person name="Iwata A."/>
            <person name="Tuteja R."/>
            <person name="Penmetsa R.V."/>
            <person name="Wu W."/>
            <person name="Upadhyaya H.D."/>
            <person name="Yang S.P."/>
            <person name="Shah T."/>
            <person name="Saxena K.B."/>
            <person name="Michael T."/>
            <person name="McCombie W.R."/>
            <person name="Yang B."/>
            <person name="Zhang G."/>
            <person name="Yang H."/>
            <person name="Wang J."/>
            <person name="Spillane C."/>
            <person name="Cook D.R."/>
            <person name="May G.D."/>
            <person name="Xu X."/>
            <person name="Jackson S.A."/>
        </authorList>
    </citation>
    <scope>NUCLEOTIDE SEQUENCE [LARGE SCALE GENOMIC DNA]</scope>
</reference>
<organism evidence="1 2">
    <name type="scientific">Cajanus cajan</name>
    <name type="common">Pigeon pea</name>
    <name type="synonym">Cajanus indicus</name>
    <dbReference type="NCBI Taxonomy" id="3821"/>
    <lineage>
        <taxon>Eukaryota</taxon>
        <taxon>Viridiplantae</taxon>
        <taxon>Streptophyta</taxon>
        <taxon>Embryophyta</taxon>
        <taxon>Tracheophyta</taxon>
        <taxon>Spermatophyta</taxon>
        <taxon>Magnoliopsida</taxon>
        <taxon>eudicotyledons</taxon>
        <taxon>Gunneridae</taxon>
        <taxon>Pentapetalae</taxon>
        <taxon>rosids</taxon>
        <taxon>fabids</taxon>
        <taxon>Fabales</taxon>
        <taxon>Fabaceae</taxon>
        <taxon>Papilionoideae</taxon>
        <taxon>50 kb inversion clade</taxon>
        <taxon>NPAAA clade</taxon>
        <taxon>indigoferoid/millettioid clade</taxon>
        <taxon>Phaseoleae</taxon>
        <taxon>Cajanus</taxon>
    </lineage>
</organism>
<evidence type="ECO:0000313" key="2">
    <source>
        <dbReference type="Proteomes" id="UP000075243"/>
    </source>
</evidence>
<protein>
    <submittedName>
        <fullName evidence="1">Uncharacterized protein</fullName>
    </submittedName>
</protein>
<dbReference type="Gramene" id="C.cajan_26458.t">
    <property type="protein sequence ID" value="C.cajan_26458.t"/>
    <property type="gene ID" value="C.cajan_26458"/>
</dbReference>
<gene>
    <name evidence="1" type="ORF">KK1_026427</name>
</gene>
<dbReference type="EMBL" id="KQ483433">
    <property type="protein sequence ID" value="KYP51766.1"/>
    <property type="molecule type" value="Genomic_DNA"/>
</dbReference>
<dbReference type="AlphaFoldDB" id="A0A151SAD1"/>
<dbReference type="PANTHER" id="PTHR35317">
    <property type="entry name" value="OS04G0629600 PROTEIN"/>
    <property type="match status" value="1"/>
</dbReference>
<dbReference type="PANTHER" id="PTHR35317:SF31">
    <property type="entry name" value="DUF4219 DOMAIN-CONTAINING PROTEIN"/>
    <property type="match status" value="1"/>
</dbReference>
<dbReference type="Proteomes" id="UP000075243">
    <property type="component" value="Unassembled WGS sequence"/>
</dbReference>